<sequence length="192" mass="21890">MPVPDRQVAGPHRQRTGNMDVKIEARIERVHHRLRRPLVGRQELTIKLPVTHLKRQSPSMRSCSMRAKYFSSSSTSSPCNVYAEFFISGSRNLIRLMSGNGVPSGQVTDSRRRSHIPDSGSRSQQIPRCHRVSRIHRTNRSHAHAIRMDGSSSHHLSYQSGGWTKNQATSSRYVGKDVRTVILAIYQRLRNR</sequence>
<evidence type="ECO:0000256" key="1">
    <source>
        <dbReference type="SAM" id="MobiDB-lite"/>
    </source>
</evidence>
<reference evidence="2 3" key="1">
    <citation type="journal article" date="2017" name="BMC Genomics">
        <title>Comparative genomic and phylogenomic analyses of the Bifidobacteriaceae family.</title>
        <authorList>
            <person name="Lugli G.A."/>
            <person name="Milani C."/>
            <person name="Turroni F."/>
            <person name="Duranti S."/>
            <person name="Mancabelli L."/>
            <person name="Mangifesta M."/>
            <person name="Ferrario C."/>
            <person name="Modesto M."/>
            <person name="Mattarelli P."/>
            <person name="Jiri K."/>
            <person name="van Sinderen D."/>
            <person name="Ventura M."/>
        </authorList>
    </citation>
    <scope>NUCLEOTIDE SEQUENCE [LARGE SCALE GENOMIC DNA]</scope>
    <source>
        <strain evidence="2 3">DSM 100201</strain>
    </source>
</reference>
<feature type="region of interest" description="Disordered" evidence="1">
    <location>
        <begin position="101"/>
        <end position="126"/>
    </location>
</feature>
<dbReference type="Proteomes" id="UP000216444">
    <property type="component" value="Unassembled WGS sequence"/>
</dbReference>
<gene>
    <name evidence="2" type="ORF">BTIS_0818</name>
</gene>
<name>A0A261FH35_9BIFI</name>
<accession>A0A261FH35</accession>
<proteinExistence type="predicted"/>
<dbReference type="EMBL" id="MWWV01000004">
    <property type="protein sequence ID" value="OZG58449.1"/>
    <property type="molecule type" value="Genomic_DNA"/>
</dbReference>
<evidence type="ECO:0000313" key="3">
    <source>
        <dbReference type="Proteomes" id="UP000216444"/>
    </source>
</evidence>
<dbReference type="AlphaFoldDB" id="A0A261FH35"/>
<organism evidence="2 3">
    <name type="scientific">Bifidobacterium tissieri</name>
    <dbReference type="NCBI Taxonomy" id="1630162"/>
    <lineage>
        <taxon>Bacteria</taxon>
        <taxon>Bacillati</taxon>
        <taxon>Actinomycetota</taxon>
        <taxon>Actinomycetes</taxon>
        <taxon>Bifidobacteriales</taxon>
        <taxon>Bifidobacteriaceae</taxon>
        <taxon>Bifidobacterium</taxon>
    </lineage>
</organism>
<comment type="caution">
    <text evidence="2">The sequence shown here is derived from an EMBL/GenBank/DDBJ whole genome shotgun (WGS) entry which is preliminary data.</text>
</comment>
<keyword evidence="3" id="KW-1185">Reference proteome</keyword>
<protein>
    <submittedName>
        <fullName evidence="2">Uncharacterized protein</fullName>
    </submittedName>
</protein>
<evidence type="ECO:0000313" key="2">
    <source>
        <dbReference type="EMBL" id="OZG58449.1"/>
    </source>
</evidence>